<name>A0A7C2TFV4_9BACT</name>
<dbReference type="AlphaFoldDB" id="A0A7C2TFV4"/>
<accession>A0A7C2TFV4</accession>
<sequence length="84" mass="9431">AGRAYAQIFASAERRRLQEKVLRVEQVKFDVGRGTALAVAQAQRDLLESQLAEVDAIIAHRLAITELYRLDGSLLNRRAILIED</sequence>
<dbReference type="EMBL" id="DSDS01000050">
    <property type="protein sequence ID" value="HET97520.1"/>
    <property type="molecule type" value="Genomic_DNA"/>
</dbReference>
<reference evidence="1" key="1">
    <citation type="journal article" date="2020" name="mSystems">
        <title>Genome- and Community-Level Interaction Insights into Carbon Utilization and Element Cycling Functions of Hydrothermarchaeota in Hydrothermal Sediment.</title>
        <authorList>
            <person name="Zhou Z."/>
            <person name="Liu Y."/>
            <person name="Xu W."/>
            <person name="Pan J."/>
            <person name="Luo Z.H."/>
            <person name="Li M."/>
        </authorList>
    </citation>
    <scope>NUCLEOTIDE SEQUENCE [LARGE SCALE GENOMIC DNA]</scope>
    <source>
        <strain evidence="1">SpSt-1224</strain>
    </source>
</reference>
<dbReference type="Proteomes" id="UP000885986">
    <property type="component" value="Unassembled WGS sequence"/>
</dbReference>
<dbReference type="SUPFAM" id="SSF56954">
    <property type="entry name" value="Outer membrane efflux proteins (OEP)"/>
    <property type="match status" value="1"/>
</dbReference>
<proteinExistence type="predicted"/>
<protein>
    <submittedName>
        <fullName evidence="1">TolC family protein</fullName>
    </submittedName>
</protein>
<feature type="non-terminal residue" evidence="1">
    <location>
        <position position="1"/>
    </location>
</feature>
<dbReference type="Gene3D" id="1.20.1600.10">
    <property type="entry name" value="Outer membrane efflux proteins (OEP)"/>
    <property type="match status" value="1"/>
</dbReference>
<dbReference type="GO" id="GO:0015562">
    <property type="term" value="F:efflux transmembrane transporter activity"/>
    <property type="evidence" value="ECO:0007669"/>
    <property type="project" value="InterPro"/>
</dbReference>
<organism evidence="1">
    <name type="scientific">Desulfurivibrio alkaliphilus</name>
    <dbReference type="NCBI Taxonomy" id="427923"/>
    <lineage>
        <taxon>Bacteria</taxon>
        <taxon>Pseudomonadati</taxon>
        <taxon>Thermodesulfobacteriota</taxon>
        <taxon>Desulfobulbia</taxon>
        <taxon>Desulfobulbales</taxon>
        <taxon>Desulfobulbaceae</taxon>
        <taxon>Desulfurivibrio</taxon>
    </lineage>
</organism>
<evidence type="ECO:0000313" key="1">
    <source>
        <dbReference type="EMBL" id="HET97520.1"/>
    </source>
</evidence>
<comment type="caution">
    <text evidence="1">The sequence shown here is derived from an EMBL/GenBank/DDBJ whole genome shotgun (WGS) entry which is preliminary data.</text>
</comment>
<gene>
    <name evidence="1" type="ORF">ENN98_02230</name>
</gene>